<evidence type="ECO:0000256" key="1">
    <source>
        <dbReference type="ARBA" id="ARBA00005384"/>
    </source>
</evidence>
<evidence type="ECO:0000256" key="2">
    <source>
        <dbReference type="ARBA" id="ARBA00022898"/>
    </source>
</evidence>
<proteinExistence type="inferred from homology"/>
<keyword evidence="7" id="KW-0032">Aminotransferase</keyword>
<keyword evidence="7" id="KW-0808">Transferase</keyword>
<dbReference type="Proteomes" id="UP001195963">
    <property type="component" value="Unassembled WGS sequence"/>
</dbReference>
<dbReference type="CDD" id="cd07377">
    <property type="entry name" value="WHTH_GntR"/>
    <property type="match status" value="1"/>
</dbReference>
<dbReference type="RefSeq" id="WP_220109394.1">
    <property type="nucleotide sequence ID" value="NZ_JAHZST010000005.1"/>
</dbReference>
<dbReference type="InterPro" id="IPR051446">
    <property type="entry name" value="HTH_trans_reg/aminotransferase"/>
</dbReference>
<evidence type="ECO:0000256" key="3">
    <source>
        <dbReference type="ARBA" id="ARBA00023015"/>
    </source>
</evidence>
<evidence type="ECO:0000256" key="4">
    <source>
        <dbReference type="ARBA" id="ARBA00023125"/>
    </source>
</evidence>
<dbReference type="InterPro" id="IPR004839">
    <property type="entry name" value="Aminotransferase_I/II_large"/>
</dbReference>
<dbReference type="InterPro" id="IPR015421">
    <property type="entry name" value="PyrdxlP-dep_Trfase_major"/>
</dbReference>
<dbReference type="SMART" id="SM00345">
    <property type="entry name" value="HTH_GNTR"/>
    <property type="match status" value="1"/>
</dbReference>
<dbReference type="Gene3D" id="3.40.640.10">
    <property type="entry name" value="Type I PLP-dependent aspartate aminotransferase-like (Major domain)"/>
    <property type="match status" value="1"/>
</dbReference>
<dbReference type="InterPro" id="IPR015422">
    <property type="entry name" value="PyrdxlP-dep_Trfase_small"/>
</dbReference>
<dbReference type="PANTHER" id="PTHR46577:SF1">
    <property type="entry name" value="HTH-TYPE TRANSCRIPTIONAL REGULATORY PROTEIN GABR"/>
    <property type="match status" value="1"/>
</dbReference>
<evidence type="ECO:0000256" key="5">
    <source>
        <dbReference type="ARBA" id="ARBA00023163"/>
    </source>
</evidence>
<dbReference type="CDD" id="cd00609">
    <property type="entry name" value="AAT_like"/>
    <property type="match status" value="1"/>
</dbReference>
<evidence type="ECO:0000313" key="7">
    <source>
        <dbReference type="EMBL" id="MBW8183814.1"/>
    </source>
</evidence>
<gene>
    <name evidence="7" type="ORF">K0625_09040</name>
</gene>
<dbReference type="Pfam" id="PF00155">
    <property type="entry name" value="Aminotran_1_2"/>
    <property type="match status" value="1"/>
</dbReference>
<dbReference type="InterPro" id="IPR036390">
    <property type="entry name" value="WH_DNA-bd_sf"/>
</dbReference>
<keyword evidence="8" id="KW-1185">Reference proteome</keyword>
<dbReference type="EMBL" id="JAHZST010000005">
    <property type="protein sequence ID" value="MBW8183814.1"/>
    <property type="molecule type" value="Genomic_DNA"/>
</dbReference>
<accession>A0ABS7E2J0</accession>
<name>A0ABS7E2J0_9GAMM</name>
<dbReference type="PROSITE" id="PS50949">
    <property type="entry name" value="HTH_GNTR"/>
    <property type="match status" value="1"/>
</dbReference>
<dbReference type="SUPFAM" id="SSF46785">
    <property type="entry name" value="Winged helix' DNA-binding domain"/>
    <property type="match status" value="1"/>
</dbReference>
<evidence type="ECO:0000259" key="6">
    <source>
        <dbReference type="PROSITE" id="PS50949"/>
    </source>
</evidence>
<dbReference type="SUPFAM" id="SSF53383">
    <property type="entry name" value="PLP-dependent transferases"/>
    <property type="match status" value="1"/>
</dbReference>
<sequence>MPIKKYQLVADTISQQILTGYFQPGEKIPSVRASCEQFHVSMTTVQAAYEILEDNGLVTSRPSSGYFVSRLADTEHLTPIKPQGISVYNRMISVLNDCHKDGVINLGTAVVSPSLLPTHQIKKLLNKLTRDHMLELVAPEFSSGYPPLRREFAKRMLNVNVEVHPDDILITGGCQDAIALALSAVANAGDIIAVESPCFPGLLQVIESLGMKALPLPCSGSLGMKPDVLQDALQSWPISAIVLVPSFSNPTGSLMPIESRKRVIELVEEYDIALIEDDLFSELNYQDKPVPAIKSLEMKGNVIYCSSVSKSLGSGFRLGWLCGGKYHSKVMKLKAFRNVSEPLIIQMLIAELMKLGGYSKHLKKLKIALHHNQKLMQVCIKNSFPKGTLVNSCDGGYVLWVQLPELCDSRELFTQAIKNGVAFFPGDVFSPHEHYLSYIRFNLAVKWSQEIEQAIKCLGELVKYQLERRAAQSQIERAAVN</sequence>
<feature type="domain" description="HTH gntR-type" evidence="6">
    <location>
        <begin position="3"/>
        <end position="71"/>
    </location>
</feature>
<dbReference type="InterPro" id="IPR036388">
    <property type="entry name" value="WH-like_DNA-bd_sf"/>
</dbReference>
<dbReference type="Pfam" id="PF00392">
    <property type="entry name" value="GntR"/>
    <property type="match status" value="1"/>
</dbReference>
<dbReference type="Gene3D" id="1.10.10.10">
    <property type="entry name" value="Winged helix-like DNA-binding domain superfamily/Winged helix DNA-binding domain"/>
    <property type="match status" value="1"/>
</dbReference>
<evidence type="ECO:0000313" key="8">
    <source>
        <dbReference type="Proteomes" id="UP001195963"/>
    </source>
</evidence>
<keyword evidence="2" id="KW-0663">Pyridoxal phosphate</keyword>
<protein>
    <submittedName>
        <fullName evidence="7">PLP-dependent aminotransferase family protein</fullName>
    </submittedName>
</protein>
<dbReference type="InterPro" id="IPR015424">
    <property type="entry name" value="PyrdxlP-dep_Trfase"/>
</dbReference>
<comment type="caution">
    <text evidence="7">The sequence shown here is derived from an EMBL/GenBank/DDBJ whole genome shotgun (WGS) entry which is preliminary data.</text>
</comment>
<organism evidence="7 8">
    <name type="scientific">Shewanella nanhaiensis</name>
    <dbReference type="NCBI Taxonomy" id="2864872"/>
    <lineage>
        <taxon>Bacteria</taxon>
        <taxon>Pseudomonadati</taxon>
        <taxon>Pseudomonadota</taxon>
        <taxon>Gammaproteobacteria</taxon>
        <taxon>Alteromonadales</taxon>
        <taxon>Shewanellaceae</taxon>
        <taxon>Shewanella</taxon>
    </lineage>
</organism>
<comment type="similarity">
    <text evidence="1">In the C-terminal section; belongs to the class-I pyridoxal-phosphate-dependent aminotransferase family.</text>
</comment>
<dbReference type="GO" id="GO:0008483">
    <property type="term" value="F:transaminase activity"/>
    <property type="evidence" value="ECO:0007669"/>
    <property type="project" value="UniProtKB-KW"/>
</dbReference>
<keyword evidence="5" id="KW-0804">Transcription</keyword>
<dbReference type="PANTHER" id="PTHR46577">
    <property type="entry name" value="HTH-TYPE TRANSCRIPTIONAL REGULATORY PROTEIN GABR"/>
    <property type="match status" value="1"/>
</dbReference>
<keyword evidence="3" id="KW-0805">Transcription regulation</keyword>
<keyword evidence="4" id="KW-0238">DNA-binding</keyword>
<dbReference type="InterPro" id="IPR000524">
    <property type="entry name" value="Tscrpt_reg_HTH_GntR"/>
</dbReference>
<reference evidence="7 8" key="1">
    <citation type="submission" date="2021-07" db="EMBL/GenBank/DDBJ databases">
        <title>Shewanella sp. nov, isolated from SCS.</title>
        <authorList>
            <person name="Cao W.R."/>
        </authorList>
    </citation>
    <scope>NUCLEOTIDE SEQUENCE [LARGE SCALE GENOMIC DNA]</scope>
    <source>
        <strain evidence="7 8">NR704-98</strain>
    </source>
</reference>
<dbReference type="Gene3D" id="3.90.1150.10">
    <property type="entry name" value="Aspartate Aminotransferase, domain 1"/>
    <property type="match status" value="1"/>
</dbReference>